<organism evidence="1 2">
    <name type="scientific">Paracoccus tegillarcae</name>
    <dbReference type="NCBI Taxonomy" id="1529068"/>
    <lineage>
        <taxon>Bacteria</taxon>
        <taxon>Pseudomonadati</taxon>
        <taxon>Pseudomonadota</taxon>
        <taxon>Alphaproteobacteria</taxon>
        <taxon>Rhodobacterales</taxon>
        <taxon>Paracoccaceae</taxon>
        <taxon>Paracoccus</taxon>
    </lineage>
</organism>
<evidence type="ECO:0000313" key="2">
    <source>
        <dbReference type="Proteomes" id="UP000233742"/>
    </source>
</evidence>
<reference evidence="1 2" key="1">
    <citation type="submission" date="2017-12" db="EMBL/GenBank/DDBJ databases">
        <authorList>
            <person name="Hurst M.R.H."/>
        </authorList>
    </citation>
    <scope>NUCLEOTIDE SEQUENCE [LARGE SCALE GENOMIC DNA]</scope>
    <source>
        <strain evidence="1 2">BM15</strain>
        <plasmid evidence="2">Plasmid pbm152</plasmid>
    </source>
</reference>
<dbReference type="EMBL" id="CP025410">
    <property type="protein sequence ID" value="AUH35689.1"/>
    <property type="molecule type" value="Genomic_DNA"/>
</dbReference>
<dbReference type="AlphaFoldDB" id="A0A2K9EMN0"/>
<dbReference type="Proteomes" id="UP000233742">
    <property type="component" value="Plasmid pBM152"/>
</dbReference>
<evidence type="ECO:0008006" key="3">
    <source>
        <dbReference type="Google" id="ProtNLM"/>
    </source>
</evidence>
<geneLocation type="plasmid" evidence="2">
    <name>pbm152</name>
</geneLocation>
<evidence type="ECO:0000313" key="1">
    <source>
        <dbReference type="EMBL" id="AUH35689.1"/>
    </source>
</evidence>
<gene>
    <name evidence="1" type="ORF">CUV01_19085</name>
</gene>
<sequence length="279" mass="31097">MYDCETTEMGEAKKKQQRHRRVMQAANGCIYCAGRRRAEQVDHMPPRMMFRLGQRPKGLEFPSCGPCNQGTSRLDVAASFMARTFPGIATSADSAEWDKVMSEVHRVAPDLLREMWIPPHEMRQAMWSEGIFDRNFAAFRADGPIMGAYMQAFAAKIGFALHYEATGNFVPPEGRVQVRWFTSSEVYGGRLPPSLFASIGTPRIMQQGKITSQGNFEYGWGTYLESPDVPLYYARVREAFAAAAFVVLDEGSLPFPEGELATFAPGDLVMPLSDRITAG</sequence>
<dbReference type="KEGG" id="paro:CUV01_19085"/>
<protein>
    <recommendedName>
        <fullName evidence="3">HNH endonuclease</fullName>
    </recommendedName>
</protein>
<accession>A0A2K9EMN0</accession>
<proteinExistence type="predicted"/>
<keyword evidence="2" id="KW-1185">Reference proteome</keyword>
<keyword evidence="1" id="KW-0614">Plasmid</keyword>
<name>A0A2K9EMN0_9RHOB</name>